<dbReference type="EMBL" id="JAHUTI010049690">
    <property type="protein sequence ID" value="MED6247991.1"/>
    <property type="molecule type" value="Genomic_DNA"/>
</dbReference>
<reference evidence="2 3" key="1">
    <citation type="submission" date="2021-07" db="EMBL/GenBank/DDBJ databases">
        <authorList>
            <person name="Palmer J.M."/>
        </authorList>
    </citation>
    <scope>NUCLEOTIDE SEQUENCE [LARGE SCALE GENOMIC DNA]</scope>
    <source>
        <strain evidence="2 3">AT_MEX2019</strain>
        <tissue evidence="2">Muscle</tissue>
    </source>
</reference>
<sequence>MREKAKGNEYFTKYCMNMKGSFSVMRTTFEFLHISEVLHIGNEGRIFRHTDLKVNDANSWMCSLLFFYPSLRTISTDKIGNRALWSEEHGEPGGRASNSLFVGCGTK</sequence>
<organism evidence="2 3">
    <name type="scientific">Ataeniobius toweri</name>
    <dbReference type="NCBI Taxonomy" id="208326"/>
    <lineage>
        <taxon>Eukaryota</taxon>
        <taxon>Metazoa</taxon>
        <taxon>Chordata</taxon>
        <taxon>Craniata</taxon>
        <taxon>Vertebrata</taxon>
        <taxon>Euteleostomi</taxon>
        <taxon>Actinopterygii</taxon>
        <taxon>Neopterygii</taxon>
        <taxon>Teleostei</taxon>
        <taxon>Neoteleostei</taxon>
        <taxon>Acanthomorphata</taxon>
        <taxon>Ovalentaria</taxon>
        <taxon>Atherinomorphae</taxon>
        <taxon>Cyprinodontiformes</taxon>
        <taxon>Goodeidae</taxon>
        <taxon>Ataeniobius</taxon>
    </lineage>
</organism>
<gene>
    <name evidence="2" type="ORF">ATANTOWER_023301</name>
</gene>
<keyword evidence="3" id="KW-1185">Reference proteome</keyword>
<evidence type="ECO:0000313" key="3">
    <source>
        <dbReference type="Proteomes" id="UP001345963"/>
    </source>
</evidence>
<evidence type="ECO:0000313" key="2">
    <source>
        <dbReference type="EMBL" id="MED6247991.1"/>
    </source>
</evidence>
<dbReference type="Proteomes" id="UP001345963">
    <property type="component" value="Unassembled WGS sequence"/>
</dbReference>
<accession>A0ABU7BC26</accession>
<name>A0ABU7BC26_9TELE</name>
<protein>
    <submittedName>
        <fullName evidence="2">Uncharacterized protein</fullName>
    </submittedName>
</protein>
<feature type="region of interest" description="Disordered" evidence="1">
    <location>
        <begin position="86"/>
        <end position="107"/>
    </location>
</feature>
<proteinExistence type="predicted"/>
<comment type="caution">
    <text evidence="2">The sequence shown here is derived from an EMBL/GenBank/DDBJ whole genome shotgun (WGS) entry which is preliminary data.</text>
</comment>
<evidence type="ECO:0000256" key="1">
    <source>
        <dbReference type="SAM" id="MobiDB-lite"/>
    </source>
</evidence>